<dbReference type="AlphaFoldDB" id="A0A075AP59"/>
<keyword evidence="2" id="KW-1185">Reference proteome</keyword>
<organism evidence="1 2">
    <name type="scientific">Rozella allomycis (strain CSF55)</name>
    <dbReference type="NCBI Taxonomy" id="988480"/>
    <lineage>
        <taxon>Eukaryota</taxon>
        <taxon>Fungi</taxon>
        <taxon>Fungi incertae sedis</taxon>
        <taxon>Cryptomycota</taxon>
        <taxon>Cryptomycota incertae sedis</taxon>
        <taxon>Rozella</taxon>
    </lineage>
</organism>
<evidence type="ECO:0000313" key="2">
    <source>
        <dbReference type="Proteomes" id="UP000030755"/>
    </source>
</evidence>
<protein>
    <submittedName>
        <fullName evidence="1">Uncharacterized protein</fullName>
    </submittedName>
</protein>
<evidence type="ECO:0000313" key="1">
    <source>
        <dbReference type="EMBL" id="EPZ31749.1"/>
    </source>
</evidence>
<proteinExistence type="predicted"/>
<dbReference type="EMBL" id="KE561209">
    <property type="protein sequence ID" value="EPZ31749.1"/>
    <property type="molecule type" value="Genomic_DNA"/>
</dbReference>
<name>A0A075AP59_ROZAC</name>
<dbReference type="Proteomes" id="UP000030755">
    <property type="component" value="Unassembled WGS sequence"/>
</dbReference>
<sequence length="84" mass="10069">MECETKLTENLQMMKFEDHFWGENLEGYQILHNKGEASTIYSLIIFEFWLKKNRARHLRESRLALITLVQRRTSKRVTVGIQEL</sequence>
<reference evidence="1 2" key="1">
    <citation type="journal article" date="2013" name="Curr. Biol.">
        <title>Shared signatures of parasitism and phylogenomics unite Cryptomycota and microsporidia.</title>
        <authorList>
            <person name="James T.Y."/>
            <person name="Pelin A."/>
            <person name="Bonen L."/>
            <person name="Ahrendt S."/>
            <person name="Sain D."/>
            <person name="Corradi N."/>
            <person name="Stajich J.E."/>
        </authorList>
    </citation>
    <scope>NUCLEOTIDE SEQUENCE [LARGE SCALE GENOMIC DNA]</scope>
    <source>
        <strain evidence="1 2">CSF55</strain>
    </source>
</reference>
<dbReference type="HOGENOM" id="CLU_2528732_0_0_1"/>
<gene>
    <name evidence="1" type="ORF">O9G_000228</name>
</gene>
<accession>A0A075AP59</accession>